<keyword evidence="11" id="KW-1185">Reference proteome</keyword>
<dbReference type="PROSITE" id="PS00109">
    <property type="entry name" value="PROTEIN_KINASE_TYR"/>
    <property type="match status" value="1"/>
</dbReference>
<keyword evidence="6" id="KW-0067">ATP-binding</keyword>
<dbReference type="PANTHER" id="PTHR48005:SF16">
    <property type="entry name" value="MDIS1-INTERACTING RECEPTOR LIKE KINASE 2-LIKE ISOFORM X1"/>
    <property type="match status" value="1"/>
</dbReference>
<dbReference type="EC" id="2.7.11.1" evidence="1"/>
<dbReference type="GO" id="GO:0005524">
    <property type="term" value="F:ATP binding"/>
    <property type="evidence" value="ECO:0007669"/>
    <property type="project" value="UniProtKB-KW"/>
</dbReference>
<evidence type="ECO:0000256" key="7">
    <source>
        <dbReference type="ARBA" id="ARBA00047899"/>
    </source>
</evidence>
<reference evidence="10 11" key="1">
    <citation type="submission" date="2022-01" db="EMBL/GenBank/DDBJ databases">
        <authorList>
            <person name="Xiong W."/>
            <person name="Schranz E."/>
        </authorList>
    </citation>
    <scope>NUCLEOTIDE SEQUENCE [LARGE SCALE GENOMIC DNA]</scope>
</reference>
<evidence type="ECO:0000259" key="9">
    <source>
        <dbReference type="PROSITE" id="PS50011"/>
    </source>
</evidence>
<keyword evidence="5" id="KW-0418">Kinase</keyword>
<protein>
    <recommendedName>
        <fullName evidence="1">non-specific serine/threonine protein kinase</fullName>
        <ecNumber evidence="1">2.7.11.1</ecNumber>
    </recommendedName>
</protein>
<comment type="catalytic activity">
    <reaction evidence="8">
        <text>L-seryl-[protein] + ATP = O-phospho-L-seryl-[protein] + ADP + H(+)</text>
        <dbReference type="Rhea" id="RHEA:17989"/>
        <dbReference type="Rhea" id="RHEA-COMP:9863"/>
        <dbReference type="Rhea" id="RHEA-COMP:11604"/>
        <dbReference type="ChEBI" id="CHEBI:15378"/>
        <dbReference type="ChEBI" id="CHEBI:29999"/>
        <dbReference type="ChEBI" id="CHEBI:30616"/>
        <dbReference type="ChEBI" id="CHEBI:83421"/>
        <dbReference type="ChEBI" id="CHEBI:456216"/>
        <dbReference type="EC" id="2.7.11.1"/>
    </reaction>
</comment>
<dbReference type="Pfam" id="PF00069">
    <property type="entry name" value="Pkinase"/>
    <property type="match status" value="1"/>
</dbReference>
<evidence type="ECO:0000256" key="4">
    <source>
        <dbReference type="ARBA" id="ARBA00022741"/>
    </source>
</evidence>
<keyword evidence="2" id="KW-0723">Serine/threonine-protein kinase</keyword>
<name>A0AAU9NBI0_9ASTR</name>
<dbReference type="EMBL" id="CAKMRJ010004445">
    <property type="protein sequence ID" value="CAH1435881.1"/>
    <property type="molecule type" value="Genomic_DNA"/>
</dbReference>
<evidence type="ECO:0000313" key="11">
    <source>
        <dbReference type="Proteomes" id="UP001157418"/>
    </source>
</evidence>
<evidence type="ECO:0000256" key="1">
    <source>
        <dbReference type="ARBA" id="ARBA00012513"/>
    </source>
</evidence>
<keyword evidence="4" id="KW-0547">Nucleotide-binding</keyword>
<organism evidence="10 11">
    <name type="scientific">Lactuca virosa</name>
    <dbReference type="NCBI Taxonomy" id="75947"/>
    <lineage>
        <taxon>Eukaryota</taxon>
        <taxon>Viridiplantae</taxon>
        <taxon>Streptophyta</taxon>
        <taxon>Embryophyta</taxon>
        <taxon>Tracheophyta</taxon>
        <taxon>Spermatophyta</taxon>
        <taxon>Magnoliopsida</taxon>
        <taxon>eudicotyledons</taxon>
        <taxon>Gunneridae</taxon>
        <taxon>Pentapetalae</taxon>
        <taxon>asterids</taxon>
        <taxon>campanulids</taxon>
        <taxon>Asterales</taxon>
        <taxon>Asteraceae</taxon>
        <taxon>Cichorioideae</taxon>
        <taxon>Cichorieae</taxon>
        <taxon>Lactucinae</taxon>
        <taxon>Lactuca</taxon>
    </lineage>
</organism>
<evidence type="ECO:0000256" key="6">
    <source>
        <dbReference type="ARBA" id="ARBA00022840"/>
    </source>
</evidence>
<dbReference type="InterPro" id="IPR011009">
    <property type="entry name" value="Kinase-like_dom_sf"/>
</dbReference>
<keyword evidence="3" id="KW-0808">Transferase</keyword>
<dbReference type="PROSITE" id="PS50011">
    <property type="entry name" value="PROTEIN_KINASE_DOM"/>
    <property type="match status" value="1"/>
</dbReference>
<evidence type="ECO:0000313" key="10">
    <source>
        <dbReference type="EMBL" id="CAH1435881.1"/>
    </source>
</evidence>
<dbReference type="InterPro" id="IPR008266">
    <property type="entry name" value="Tyr_kinase_AS"/>
</dbReference>
<gene>
    <name evidence="10" type="ORF">LVIROSA_LOCUS22285</name>
</gene>
<dbReference type="SUPFAM" id="SSF56112">
    <property type="entry name" value="Protein kinase-like (PK-like)"/>
    <property type="match status" value="1"/>
</dbReference>
<evidence type="ECO:0000256" key="2">
    <source>
        <dbReference type="ARBA" id="ARBA00022527"/>
    </source>
</evidence>
<comment type="caution">
    <text evidence="10">The sequence shown here is derived from an EMBL/GenBank/DDBJ whole genome shotgun (WGS) entry which is preliminary data.</text>
</comment>
<evidence type="ECO:0000256" key="3">
    <source>
        <dbReference type="ARBA" id="ARBA00022679"/>
    </source>
</evidence>
<sequence length="98" mass="10614">MHHDYSPPIIHRDISSNNILLNSEMEGFVADFGVGRVLDPDSSNQTSVTGTLGYIAPELAYNIIVTQKCDVYSFGVLALETIGKNIGQVSALSNQQTD</sequence>
<proteinExistence type="predicted"/>
<evidence type="ECO:0000256" key="8">
    <source>
        <dbReference type="ARBA" id="ARBA00048679"/>
    </source>
</evidence>
<comment type="catalytic activity">
    <reaction evidence="7">
        <text>L-threonyl-[protein] + ATP = O-phospho-L-threonyl-[protein] + ADP + H(+)</text>
        <dbReference type="Rhea" id="RHEA:46608"/>
        <dbReference type="Rhea" id="RHEA-COMP:11060"/>
        <dbReference type="Rhea" id="RHEA-COMP:11605"/>
        <dbReference type="ChEBI" id="CHEBI:15378"/>
        <dbReference type="ChEBI" id="CHEBI:30013"/>
        <dbReference type="ChEBI" id="CHEBI:30616"/>
        <dbReference type="ChEBI" id="CHEBI:61977"/>
        <dbReference type="ChEBI" id="CHEBI:456216"/>
        <dbReference type="EC" id="2.7.11.1"/>
    </reaction>
</comment>
<dbReference type="InterPro" id="IPR000719">
    <property type="entry name" value="Prot_kinase_dom"/>
</dbReference>
<feature type="domain" description="Protein kinase" evidence="9">
    <location>
        <begin position="1"/>
        <end position="98"/>
    </location>
</feature>
<dbReference type="Gene3D" id="1.10.510.10">
    <property type="entry name" value="Transferase(Phosphotransferase) domain 1"/>
    <property type="match status" value="1"/>
</dbReference>
<dbReference type="PANTHER" id="PTHR48005">
    <property type="entry name" value="LEUCINE RICH REPEAT KINASE 2"/>
    <property type="match status" value="1"/>
</dbReference>
<dbReference type="InterPro" id="IPR051420">
    <property type="entry name" value="Ser_Thr_Kinases_DiverseReg"/>
</dbReference>
<accession>A0AAU9NBI0</accession>
<dbReference type="GO" id="GO:0004674">
    <property type="term" value="F:protein serine/threonine kinase activity"/>
    <property type="evidence" value="ECO:0007669"/>
    <property type="project" value="UniProtKB-KW"/>
</dbReference>
<dbReference type="Proteomes" id="UP001157418">
    <property type="component" value="Unassembled WGS sequence"/>
</dbReference>
<evidence type="ECO:0000256" key="5">
    <source>
        <dbReference type="ARBA" id="ARBA00022777"/>
    </source>
</evidence>
<dbReference type="AlphaFoldDB" id="A0AAU9NBI0"/>